<name>A0ABU5G8U1_9ACTO</name>
<gene>
    <name evidence="2" type="ORF">R6G86_07770</name>
</gene>
<comment type="caution">
    <text evidence="2">The sequence shown here is derived from an EMBL/GenBank/DDBJ whole genome shotgun (WGS) entry which is preliminary data.</text>
</comment>
<evidence type="ECO:0000313" key="3">
    <source>
        <dbReference type="Proteomes" id="UP001275049"/>
    </source>
</evidence>
<keyword evidence="3" id="KW-1185">Reference proteome</keyword>
<dbReference type="Proteomes" id="UP001275049">
    <property type="component" value="Unassembled WGS sequence"/>
</dbReference>
<evidence type="ECO:0000313" key="2">
    <source>
        <dbReference type="EMBL" id="MDY5133636.1"/>
    </source>
</evidence>
<proteinExistence type="predicted"/>
<reference evidence="2 3" key="1">
    <citation type="submission" date="2023-10" db="EMBL/GenBank/DDBJ databases">
        <title>Whole Genome based description of the genera Actinobaculum and Actinotignum reveals a complex phylogenetic relationship within the species included in the genus Actinotignum.</title>
        <authorList>
            <person name="Jensen C.S."/>
            <person name="Dargis R."/>
            <person name="Kemp M."/>
            <person name="Christensen J.J."/>
        </authorList>
    </citation>
    <scope>NUCLEOTIDE SEQUENCE [LARGE SCALE GENOMIC DNA]</scope>
    <source>
        <strain evidence="2 3">SLA_B974</strain>
    </source>
</reference>
<dbReference type="Pfam" id="PF18495">
    <property type="entry name" value="VbhA"/>
    <property type="match status" value="1"/>
</dbReference>
<feature type="domain" description="Antitoxin VbhA" evidence="1">
    <location>
        <begin position="21"/>
        <end position="67"/>
    </location>
</feature>
<dbReference type="EMBL" id="JAWNGA010000015">
    <property type="protein sequence ID" value="MDY5133636.1"/>
    <property type="molecule type" value="Genomic_DNA"/>
</dbReference>
<sequence length="73" mass="8600">MEIFDIAQRWSQLFEGLTLTQKQNVLNVLASSWHEGWEPNYDDVKNLIDYAQGNISEMEYDARCDERLGLVYQ</sequence>
<dbReference type="InterPro" id="IPR041535">
    <property type="entry name" value="VbhA"/>
</dbReference>
<accession>A0ABU5G8U1</accession>
<dbReference type="RefSeq" id="WP_320755511.1">
    <property type="nucleotide sequence ID" value="NZ_JAWNFQ010000028.1"/>
</dbReference>
<evidence type="ECO:0000259" key="1">
    <source>
        <dbReference type="Pfam" id="PF18495"/>
    </source>
</evidence>
<organism evidence="2 3">
    <name type="scientific">Actinotignum urinale</name>
    <dbReference type="NCBI Taxonomy" id="190146"/>
    <lineage>
        <taxon>Bacteria</taxon>
        <taxon>Bacillati</taxon>
        <taxon>Actinomycetota</taxon>
        <taxon>Actinomycetes</taxon>
        <taxon>Actinomycetales</taxon>
        <taxon>Actinomycetaceae</taxon>
        <taxon>Actinotignum</taxon>
    </lineage>
</organism>
<protein>
    <recommendedName>
        <fullName evidence="1">Antitoxin VbhA domain-containing protein</fullName>
    </recommendedName>
</protein>